<accession>A0A1G6GQA0</accession>
<dbReference type="SMART" id="SM01324">
    <property type="entry name" value="YARHG"/>
    <property type="match status" value="1"/>
</dbReference>
<feature type="chain" id="PRO_5017274727" evidence="1">
    <location>
        <begin position="23"/>
        <end position="91"/>
    </location>
</feature>
<dbReference type="InterPro" id="IPR025582">
    <property type="entry name" value="YARHG_dom"/>
</dbReference>
<dbReference type="Proteomes" id="UP000242317">
    <property type="component" value="Unassembled WGS sequence"/>
</dbReference>
<organism evidence="3 4">
    <name type="scientific">Acinetobacter marinus</name>
    <dbReference type="NCBI Taxonomy" id="281375"/>
    <lineage>
        <taxon>Bacteria</taxon>
        <taxon>Pseudomonadati</taxon>
        <taxon>Pseudomonadota</taxon>
        <taxon>Gammaproteobacteria</taxon>
        <taxon>Moraxellales</taxon>
        <taxon>Moraxellaceae</taxon>
        <taxon>Acinetobacter</taxon>
    </lineage>
</organism>
<keyword evidence="1" id="KW-0732">Signal</keyword>
<dbReference type="Pfam" id="PF13308">
    <property type="entry name" value="YARHG"/>
    <property type="match status" value="1"/>
</dbReference>
<gene>
    <name evidence="3" type="ORF">SAMN05421749_101280</name>
</gene>
<reference evidence="4" key="1">
    <citation type="submission" date="2016-09" db="EMBL/GenBank/DDBJ databases">
        <authorList>
            <person name="Varghese N."/>
            <person name="Submissions S."/>
        </authorList>
    </citation>
    <scope>NUCLEOTIDE SEQUENCE [LARGE SCALE GENOMIC DNA]</scope>
    <source>
        <strain evidence="4">ANC 3699</strain>
    </source>
</reference>
<dbReference type="InterPro" id="IPR038434">
    <property type="entry name" value="YARHG_sf"/>
</dbReference>
<evidence type="ECO:0000313" key="4">
    <source>
        <dbReference type="Proteomes" id="UP000242317"/>
    </source>
</evidence>
<evidence type="ECO:0000313" key="3">
    <source>
        <dbReference type="EMBL" id="SDB84222.1"/>
    </source>
</evidence>
<proteinExistence type="predicted"/>
<name>A0A1G6GQA0_9GAMM</name>
<feature type="domain" description="YARHG" evidence="2">
    <location>
        <begin position="6"/>
        <end position="82"/>
    </location>
</feature>
<dbReference type="EMBL" id="FMYK01000001">
    <property type="protein sequence ID" value="SDB84222.1"/>
    <property type="molecule type" value="Genomic_DNA"/>
</dbReference>
<sequence length="91" mass="10107">MKLMMKMAALSLVFAGFGSAYAADAQCDQLQKQKALIYAAHGYCFKDADAKKKYGNDDCHTKKPKFSGPEADRLAQIESKQKELNCPKKDL</sequence>
<protein>
    <submittedName>
        <fullName evidence="3">YARHG domain-containing protein</fullName>
    </submittedName>
</protein>
<dbReference type="Gene3D" id="1.20.58.1690">
    <property type="match status" value="1"/>
</dbReference>
<evidence type="ECO:0000259" key="2">
    <source>
        <dbReference type="SMART" id="SM01324"/>
    </source>
</evidence>
<evidence type="ECO:0000256" key="1">
    <source>
        <dbReference type="SAM" id="SignalP"/>
    </source>
</evidence>
<feature type="signal peptide" evidence="1">
    <location>
        <begin position="1"/>
        <end position="22"/>
    </location>
</feature>
<keyword evidence="4" id="KW-1185">Reference proteome</keyword>
<dbReference type="AlphaFoldDB" id="A0A1G6GQA0"/>
<dbReference type="RefSeq" id="WP_213030453.1">
    <property type="nucleotide sequence ID" value="NZ_FMYK01000001.1"/>
</dbReference>